<dbReference type="InterPro" id="IPR039558">
    <property type="entry name" value="TPA1/OFD1_N"/>
</dbReference>
<organism evidence="11 12">
    <name type="scientific">Pyrocoelia pectoralis</name>
    <dbReference type="NCBI Taxonomy" id="417401"/>
    <lineage>
        <taxon>Eukaryota</taxon>
        <taxon>Metazoa</taxon>
        <taxon>Ecdysozoa</taxon>
        <taxon>Arthropoda</taxon>
        <taxon>Hexapoda</taxon>
        <taxon>Insecta</taxon>
        <taxon>Pterygota</taxon>
        <taxon>Neoptera</taxon>
        <taxon>Endopterygota</taxon>
        <taxon>Coleoptera</taxon>
        <taxon>Polyphaga</taxon>
        <taxon>Elateriformia</taxon>
        <taxon>Elateroidea</taxon>
        <taxon>Lampyridae</taxon>
        <taxon>Lampyrinae</taxon>
        <taxon>Pyrocoelia</taxon>
    </lineage>
</organism>
<evidence type="ECO:0000256" key="3">
    <source>
        <dbReference type="ARBA" id="ARBA00022723"/>
    </source>
</evidence>
<keyword evidence="12" id="KW-1185">Reference proteome</keyword>
<comment type="catalytic activity">
    <reaction evidence="9">
        <text>[ribosomal protein uS12]-L-proline + 2-oxoglutarate + O2 = [ribosomal protein uS12]-(3S)-3-hydroxy-L-proline + succinate + CO2</text>
        <dbReference type="Rhea" id="RHEA:54156"/>
        <dbReference type="Rhea" id="RHEA-COMP:13816"/>
        <dbReference type="Rhea" id="RHEA-COMP:13818"/>
        <dbReference type="ChEBI" id="CHEBI:15379"/>
        <dbReference type="ChEBI" id="CHEBI:16526"/>
        <dbReference type="ChEBI" id="CHEBI:16810"/>
        <dbReference type="ChEBI" id="CHEBI:30031"/>
        <dbReference type="ChEBI" id="CHEBI:50342"/>
        <dbReference type="ChEBI" id="CHEBI:85428"/>
    </reaction>
</comment>
<dbReference type="Pfam" id="PF10637">
    <property type="entry name" value="Ofd1_CTDD"/>
    <property type="match status" value="1"/>
</dbReference>
<dbReference type="InterPro" id="IPR019601">
    <property type="entry name" value="Oxoglutarate/Fe-dep_Oase_C"/>
</dbReference>
<evidence type="ECO:0000256" key="5">
    <source>
        <dbReference type="ARBA" id="ARBA00022964"/>
    </source>
</evidence>
<dbReference type="InterPro" id="IPR006620">
    <property type="entry name" value="Pro_4_hyd_alph"/>
</dbReference>
<name>A0AAN7ZG41_9COLE</name>
<evidence type="ECO:0000256" key="2">
    <source>
        <dbReference type="ARBA" id="ARBA00007443"/>
    </source>
</evidence>
<dbReference type="Pfam" id="PF13661">
    <property type="entry name" value="2OG-FeII_Oxy_4"/>
    <property type="match status" value="1"/>
</dbReference>
<evidence type="ECO:0000256" key="9">
    <source>
        <dbReference type="ARBA" id="ARBA00047444"/>
    </source>
</evidence>
<gene>
    <name evidence="11" type="ORF">RI129_006335</name>
</gene>
<evidence type="ECO:0000259" key="10">
    <source>
        <dbReference type="PROSITE" id="PS51471"/>
    </source>
</evidence>
<keyword evidence="3" id="KW-0479">Metal-binding</keyword>
<dbReference type="PANTHER" id="PTHR12117:SF0">
    <property type="entry name" value="PROLYL 3-HYDROXYLASE OGFOD1"/>
    <property type="match status" value="1"/>
</dbReference>
<protein>
    <recommendedName>
        <fullName evidence="8">uS12 prolyl 3-hydroxylase</fullName>
    </recommendedName>
</protein>
<dbReference type="GO" id="GO:0031543">
    <property type="term" value="F:peptidyl-proline dioxygenase activity"/>
    <property type="evidence" value="ECO:0007669"/>
    <property type="project" value="TreeGrafter"/>
</dbReference>
<dbReference type="InterPro" id="IPR005123">
    <property type="entry name" value="Oxoglu/Fe-dep_dioxygenase_dom"/>
</dbReference>
<dbReference type="PROSITE" id="PS51471">
    <property type="entry name" value="FE2OG_OXY"/>
    <property type="match status" value="1"/>
</dbReference>
<keyword evidence="7" id="KW-0408">Iron</keyword>
<dbReference type="GO" id="GO:0005506">
    <property type="term" value="F:iron ion binding"/>
    <property type="evidence" value="ECO:0007669"/>
    <property type="project" value="InterPro"/>
</dbReference>
<dbReference type="PANTHER" id="PTHR12117">
    <property type="entry name" value="HISTONE ACETYLTRANSFERASE COMPLEX"/>
    <property type="match status" value="1"/>
</dbReference>
<evidence type="ECO:0000313" key="11">
    <source>
        <dbReference type="EMBL" id="KAK5645035.1"/>
    </source>
</evidence>
<keyword evidence="5" id="KW-0223">Dioxygenase</keyword>
<evidence type="ECO:0000256" key="4">
    <source>
        <dbReference type="ARBA" id="ARBA00022896"/>
    </source>
</evidence>
<accession>A0AAN7ZG41</accession>
<comment type="caution">
    <text evidence="11">The sequence shown here is derived from an EMBL/GenBank/DDBJ whole genome shotgun (WGS) entry which is preliminary data.</text>
</comment>
<reference evidence="11 12" key="1">
    <citation type="journal article" date="2024" name="Insects">
        <title>An Improved Chromosome-Level Genome Assembly of the Firefly Pyrocoelia pectoralis.</title>
        <authorList>
            <person name="Fu X."/>
            <person name="Meyer-Rochow V.B."/>
            <person name="Ballantyne L."/>
            <person name="Zhu X."/>
        </authorList>
    </citation>
    <scope>NUCLEOTIDE SEQUENCE [LARGE SCALE GENOMIC DNA]</scope>
    <source>
        <strain evidence="11">XCY_ONT2</strain>
    </source>
</reference>
<comment type="cofactor">
    <cofactor evidence="1">
        <name>L-ascorbate</name>
        <dbReference type="ChEBI" id="CHEBI:38290"/>
    </cofactor>
</comment>
<evidence type="ECO:0000256" key="7">
    <source>
        <dbReference type="ARBA" id="ARBA00023004"/>
    </source>
</evidence>
<keyword evidence="6" id="KW-0560">Oxidoreductase</keyword>
<sequence>MDIAGTSSDKSEPVNMDWDEDCIVISNVKSKTAIQGYHYPKLSKEQYKPPEPPTKLMKPSLSIRDDLTAIKFVENFHYNWVNSNGLSTDDVEIVKDPFKVCVVNNLLDDQAILNEIRDEFNEMPLNKRSLDLYEFFQSKDLKDVSSYYVSCMYEFLKGEVKNWVQRLTKMNLTNISATCSLYGHTDYLLVHDDLQDDRAIAFVLYFTGPIDWKIENGGALQLYGRDDVGEPSQVIRNIYPRNNQFIFFQVANNSYHQVEEIINRDDCRMSINGWFHSKNDLPHKPLQTTSSGAVFSDNFLKPKMLDFSLESWIHPHYLDYEIIESIQQQIEDESEIALQYFIKADMWQNVVSNLYSSDLKWNKAGPPNRRSYHTLSEDNLPKDLSQFIDMFLSRQMFDLLKKLTDLDLQCVRYELQRWGPQCYSLLSDYDWLSTQELDLILYLGLPDVLVPVVGGKTMYISLEEVVQSALITVDPHENRLNIVYRDTARITKYVSKCSKTATFFVLICSYSE</sequence>
<dbReference type="EMBL" id="JAVRBK010000004">
    <property type="protein sequence ID" value="KAK5645035.1"/>
    <property type="molecule type" value="Genomic_DNA"/>
</dbReference>
<dbReference type="SMART" id="SM00702">
    <property type="entry name" value="P4Hc"/>
    <property type="match status" value="1"/>
</dbReference>
<dbReference type="AlphaFoldDB" id="A0AAN7ZG41"/>
<dbReference type="GO" id="GO:0005737">
    <property type="term" value="C:cytoplasm"/>
    <property type="evidence" value="ECO:0007669"/>
    <property type="project" value="TreeGrafter"/>
</dbReference>
<evidence type="ECO:0000256" key="8">
    <source>
        <dbReference type="ARBA" id="ARBA00029938"/>
    </source>
</evidence>
<keyword evidence="4" id="KW-0847">Vitamin C</keyword>
<dbReference type="GO" id="GO:0006449">
    <property type="term" value="P:regulation of translational termination"/>
    <property type="evidence" value="ECO:0007669"/>
    <property type="project" value="TreeGrafter"/>
</dbReference>
<dbReference type="Gene3D" id="2.60.120.620">
    <property type="entry name" value="q2cbj1_9rhob like domain"/>
    <property type="match status" value="2"/>
</dbReference>
<dbReference type="Proteomes" id="UP001329430">
    <property type="component" value="Chromosome 4"/>
</dbReference>
<dbReference type="GO" id="GO:0031418">
    <property type="term" value="F:L-ascorbic acid binding"/>
    <property type="evidence" value="ECO:0007669"/>
    <property type="project" value="UniProtKB-KW"/>
</dbReference>
<dbReference type="InterPro" id="IPR051842">
    <property type="entry name" value="uS12_prolyl_hydroxylase"/>
</dbReference>
<evidence type="ECO:0000256" key="6">
    <source>
        <dbReference type="ARBA" id="ARBA00023002"/>
    </source>
</evidence>
<comment type="similarity">
    <text evidence="2">Belongs to the TPA1 family.</text>
</comment>
<evidence type="ECO:0000256" key="1">
    <source>
        <dbReference type="ARBA" id="ARBA00001961"/>
    </source>
</evidence>
<proteinExistence type="inferred from homology"/>
<evidence type="ECO:0000313" key="12">
    <source>
        <dbReference type="Proteomes" id="UP001329430"/>
    </source>
</evidence>
<feature type="domain" description="Fe2OG dioxygenase" evidence="10">
    <location>
        <begin position="173"/>
        <end position="277"/>
    </location>
</feature>